<organism evidence="2 3">
    <name type="scientific">Protea cynaroides</name>
    <dbReference type="NCBI Taxonomy" id="273540"/>
    <lineage>
        <taxon>Eukaryota</taxon>
        <taxon>Viridiplantae</taxon>
        <taxon>Streptophyta</taxon>
        <taxon>Embryophyta</taxon>
        <taxon>Tracheophyta</taxon>
        <taxon>Spermatophyta</taxon>
        <taxon>Magnoliopsida</taxon>
        <taxon>Proteales</taxon>
        <taxon>Proteaceae</taxon>
        <taxon>Protea</taxon>
    </lineage>
</organism>
<evidence type="ECO:0000256" key="1">
    <source>
        <dbReference type="SAM" id="MobiDB-lite"/>
    </source>
</evidence>
<dbReference type="AlphaFoldDB" id="A0A9Q0JS77"/>
<dbReference type="EMBL" id="JAMYWD010000487">
    <property type="protein sequence ID" value="KAJ4949741.1"/>
    <property type="molecule type" value="Genomic_DNA"/>
</dbReference>
<comment type="caution">
    <text evidence="2">The sequence shown here is derived from an EMBL/GenBank/DDBJ whole genome shotgun (WGS) entry which is preliminary data.</text>
</comment>
<feature type="region of interest" description="Disordered" evidence="1">
    <location>
        <begin position="61"/>
        <end position="118"/>
    </location>
</feature>
<evidence type="ECO:0000313" key="2">
    <source>
        <dbReference type="EMBL" id="KAJ4949741.1"/>
    </source>
</evidence>
<dbReference type="Proteomes" id="UP001141806">
    <property type="component" value="Unassembled WGS sequence"/>
</dbReference>
<name>A0A9Q0JS77_9MAGN</name>
<evidence type="ECO:0000313" key="3">
    <source>
        <dbReference type="Proteomes" id="UP001141806"/>
    </source>
</evidence>
<accession>A0A9Q0JS77</accession>
<feature type="compositionally biased region" description="Basic and acidic residues" evidence="1">
    <location>
        <begin position="67"/>
        <end position="76"/>
    </location>
</feature>
<proteinExistence type="predicted"/>
<reference evidence="2" key="1">
    <citation type="journal article" date="2023" name="Plant J.">
        <title>The genome of the king protea, Protea cynaroides.</title>
        <authorList>
            <person name="Chang J."/>
            <person name="Duong T.A."/>
            <person name="Schoeman C."/>
            <person name="Ma X."/>
            <person name="Roodt D."/>
            <person name="Barker N."/>
            <person name="Li Z."/>
            <person name="Van de Peer Y."/>
            <person name="Mizrachi E."/>
        </authorList>
    </citation>
    <scope>NUCLEOTIDE SEQUENCE</scope>
    <source>
        <tissue evidence="2">Young leaves</tissue>
    </source>
</reference>
<keyword evidence="3" id="KW-1185">Reference proteome</keyword>
<sequence>MFSALYKKAYSRAFKKKRKKIFRHCQEWEKCFLNEQPLEPIETFYDLTDDDILAWLVSKEYESDEPEGPKEKKDSGAHQLGPTSGAHIADSKRNQLQLEQPRGKDMKDGGVTSIELWK</sequence>
<gene>
    <name evidence="2" type="ORF">NE237_000031</name>
</gene>
<protein>
    <submittedName>
        <fullName evidence="2">Uncharacterized protein</fullName>
    </submittedName>
</protein>